<dbReference type="OrthoDB" id="9972196at2759"/>
<name>A0A165PBR1_9APHY</name>
<proteinExistence type="predicted"/>
<dbReference type="Pfam" id="PF00383">
    <property type="entry name" value="dCMP_cyt_deam_1"/>
    <property type="match status" value="1"/>
</dbReference>
<dbReference type="Gene3D" id="3.40.140.10">
    <property type="entry name" value="Cytidine Deaminase, domain 2"/>
    <property type="match status" value="1"/>
</dbReference>
<feature type="domain" description="CMP/dCMP-type deaminase" evidence="2">
    <location>
        <begin position="1"/>
        <end position="74"/>
    </location>
</feature>
<dbReference type="GO" id="GO:0003824">
    <property type="term" value="F:catalytic activity"/>
    <property type="evidence" value="ECO:0007669"/>
    <property type="project" value="InterPro"/>
</dbReference>
<sequence>MNKTQFYLSQCAEAASKSPMCFTLGAVMVKGGKVISSGYNHHRPHYDGGDVRTQGRRKPVSMHAEMHAIFSFTGMSPSFKTQVQGSERRALQGTRAQRAPPESRTKGQPTKGRSSGGDESSGSEGVRLAMGAGASASICGYYCEPGKAWGARRRDPRVNGADIYVARFTKNGMGSAAPCWRCLEWFEVVKVNSTQSNMYETHADCRLFAGLVRDLPPCTLNLFPLMTCHL</sequence>
<evidence type="ECO:0000313" key="4">
    <source>
        <dbReference type="Proteomes" id="UP000076727"/>
    </source>
</evidence>
<evidence type="ECO:0000313" key="3">
    <source>
        <dbReference type="EMBL" id="KZT68010.1"/>
    </source>
</evidence>
<evidence type="ECO:0000259" key="2">
    <source>
        <dbReference type="Pfam" id="PF00383"/>
    </source>
</evidence>
<dbReference type="InterPro" id="IPR016193">
    <property type="entry name" value="Cytidine_deaminase-like"/>
</dbReference>
<dbReference type="EMBL" id="KV429070">
    <property type="protein sequence ID" value="KZT68010.1"/>
    <property type="molecule type" value="Genomic_DNA"/>
</dbReference>
<dbReference type="GO" id="GO:0006139">
    <property type="term" value="P:nucleobase-containing compound metabolic process"/>
    <property type="evidence" value="ECO:0007669"/>
    <property type="project" value="UniProtKB-ARBA"/>
</dbReference>
<gene>
    <name evidence="3" type="ORF">DAEQUDRAFT_672057</name>
</gene>
<dbReference type="SUPFAM" id="SSF53927">
    <property type="entry name" value="Cytidine deaminase-like"/>
    <property type="match status" value="1"/>
</dbReference>
<organism evidence="3 4">
    <name type="scientific">Daedalea quercina L-15889</name>
    <dbReference type="NCBI Taxonomy" id="1314783"/>
    <lineage>
        <taxon>Eukaryota</taxon>
        <taxon>Fungi</taxon>
        <taxon>Dikarya</taxon>
        <taxon>Basidiomycota</taxon>
        <taxon>Agaricomycotina</taxon>
        <taxon>Agaricomycetes</taxon>
        <taxon>Polyporales</taxon>
        <taxon>Fomitopsis</taxon>
    </lineage>
</organism>
<dbReference type="InterPro" id="IPR002125">
    <property type="entry name" value="CMP_dCMP_dom"/>
</dbReference>
<dbReference type="Proteomes" id="UP000076727">
    <property type="component" value="Unassembled WGS sequence"/>
</dbReference>
<reference evidence="3 4" key="1">
    <citation type="journal article" date="2016" name="Mol. Biol. Evol.">
        <title>Comparative Genomics of Early-Diverging Mushroom-Forming Fungi Provides Insights into the Origins of Lignocellulose Decay Capabilities.</title>
        <authorList>
            <person name="Nagy L.G."/>
            <person name="Riley R."/>
            <person name="Tritt A."/>
            <person name="Adam C."/>
            <person name="Daum C."/>
            <person name="Floudas D."/>
            <person name="Sun H."/>
            <person name="Yadav J.S."/>
            <person name="Pangilinan J."/>
            <person name="Larsson K.H."/>
            <person name="Matsuura K."/>
            <person name="Barry K."/>
            <person name="Labutti K."/>
            <person name="Kuo R."/>
            <person name="Ohm R.A."/>
            <person name="Bhattacharya S.S."/>
            <person name="Shirouzu T."/>
            <person name="Yoshinaga Y."/>
            <person name="Martin F.M."/>
            <person name="Grigoriev I.V."/>
            <person name="Hibbett D.S."/>
        </authorList>
    </citation>
    <scope>NUCLEOTIDE SEQUENCE [LARGE SCALE GENOMIC DNA]</scope>
    <source>
        <strain evidence="3 4">L-15889</strain>
    </source>
</reference>
<dbReference type="AlphaFoldDB" id="A0A165PBR1"/>
<feature type="region of interest" description="Disordered" evidence="1">
    <location>
        <begin position="81"/>
        <end position="125"/>
    </location>
</feature>
<protein>
    <recommendedName>
        <fullName evidence="2">CMP/dCMP-type deaminase domain-containing protein</fullName>
    </recommendedName>
</protein>
<keyword evidence="4" id="KW-1185">Reference proteome</keyword>
<evidence type="ECO:0000256" key="1">
    <source>
        <dbReference type="SAM" id="MobiDB-lite"/>
    </source>
</evidence>
<accession>A0A165PBR1</accession>